<keyword evidence="2" id="KW-1185">Reference proteome</keyword>
<name>A0A2T1DJ94_9CYAN</name>
<gene>
    <name evidence="1" type="ORF">C7B65_06460</name>
</gene>
<evidence type="ECO:0000313" key="2">
    <source>
        <dbReference type="Proteomes" id="UP000238634"/>
    </source>
</evidence>
<comment type="caution">
    <text evidence="1">The sequence shown here is derived from an EMBL/GenBank/DDBJ whole genome shotgun (WGS) entry which is preliminary data.</text>
</comment>
<reference evidence="1 2" key="2">
    <citation type="submission" date="2018-03" db="EMBL/GenBank/DDBJ databases">
        <title>The ancient ancestry and fast evolution of plastids.</title>
        <authorList>
            <person name="Moore K.R."/>
            <person name="Magnabosco C."/>
            <person name="Momper L."/>
            <person name="Gold D.A."/>
            <person name="Bosak T."/>
            <person name="Fournier G.P."/>
        </authorList>
    </citation>
    <scope>NUCLEOTIDE SEQUENCE [LARGE SCALE GENOMIC DNA]</scope>
    <source>
        <strain evidence="1 2">ULC007</strain>
    </source>
</reference>
<evidence type="ECO:0000313" key="1">
    <source>
        <dbReference type="EMBL" id="PSB20543.1"/>
    </source>
</evidence>
<dbReference type="EMBL" id="PVWG01000005">
    <property type="protein sequence ID" value="PSB20543.1"/>
    <property type="molecule type" value="Genomic_DNA"/>
</dbReference>
<organism evidence="1 2">
    <name type="scientific">Phormidesmis priestleyi ULC007</name>
    <dbReference type="NCBI Taxonomy" id="1920490"/>
    <lineage>
        <taxon>Bacteria</taxon>
        <taxon>Bacillati</taxon>
        <taxon>Cyanobacteriota</taxon>
        <taxon>Cyanophyceae</taxon>
        <taxon>Leptolyngbyales</taxon>
        <taxon>Leptolyngbyaceae</taxon>
        <taxon>Phormidesmis</taxon>
    </lineage>
</organism>
<protein>
    <submittedName>
        <fullName evidence="1">Uncharacterized protein</fullName>
    </submittedName>
</protein>
<dbReference type="STRING" id="1920490.GCA_001895925_02572"/>
<dbReference type="RefSeq" id="WP_073070012.1">
    <property type="nucleotide sequence ID" value="NZ_MPPI01000005.1"/>
</dbReference>
<dbReference type="Proteomes" id="UP000238634">
    <property type="component" value="Unassembled WGS sequence"/>
</dbReference>
<reference evidence="1 2" key="1">
    <citation type="submission" date="2018-02" db="EMBL/GenBank/DDBJ databases">
        <authorList>
            <person name="Cohen D.B."/>
            <person name="Kent A.D."/>
        </authorList>
    </citation>
    <scope>NUCLEOTIDE SEQUENCE [LARGE SCALE GENOMIC DNA]</scope>
    <source>
        <strain evidence="1 2">ULC007</strain>
    </source>
</reference>
<accession>A0A2T1DJ94</accession>
<sequence length="68" mass="7671">MSSDALWRVWWSGSRGVIKSVAGDFARHREAMACISQLSARYPNAAFNIEYIGRNIAHQHDGRATNQH</sequence>
<proteinExistence type="predicted"/>
<dbReference type="AlphaFoldDB" id="A0A2T1DJ94"/>